<dbReference type="EMBL" id="CAXAMN010016580">
    <property type="protein sequence ID" value="CAK9048532.1"/>
    <property type="molecule type" value="Genomic_DNA"/>
</dbReference>
<organism evidence="2 3">
    <name type="scientific">Durusdinium trenchii</name>
    <dbReference type="NCBI Taxonomy" id="1381693"/>
    <lineage>
        <taxon>Eukaryota</taxon>
        <taxon>Sar</taxon>
        <taxon>Alveolata</taxon>
        <taxon>Dinophyceae</taxon>
        <taxon>Suessiales</taxon>
        <taxon>Symbiodiniaceae</taxon>
        <taxon>Durusdinium</taxon>
    </lineage>
</organism>
<keyword evidence="1" id="KW-0732">Signal</keyword>
<evidence type="ECO:0000313" key="3">
    <source>
        <dbReference type="Proteomes" id="UP001642484"/>
    </source>
</evidence>
<feature type="signal peptide" evidence="1">
    <location>
        <begin position="1"/>
        <end position="18"/>
    </location>
</feature>
<name>A0ABP0MCN1_9DINO</name>
<comment type="caution">
    <text evidence="2">The sequence shown here is derived from an EMBL/GenBank/DDBJ whole genome shotgun (WGS) entry which is preliminary data.</text>
</comment>
<reference evidence="2 3" key="1">
    <citation type="submission" date="2024-02" db="EMBL/GenBank/DDBJ databases">
        <authorList>
            <person name="Chen Y."/>
            <person name="Shah S."/>
            <person name="Dougan E. K."/>
            <person name="Thang M."/>
            <person name="Chan C."/>
        </authorList>
    </citation>
    <scope>NUCLEOTIDE SEQUENCE [LARGE SCALE GENOMIC DNA]</scope>
</reference>
<evidence type="ECO:0000256" key="1">
    <source>
        <dbReference type="SAM" id="SignalP"/>
    </source>
</evidence>
<proteinExistence type="predicted"/>
<keyword evidence="3" id="KW-1185">Reference proteome</keyword>
<protein>
    <submittedName>
        <fullName evidence="2">Uncharacterized protein</fullName>
    </submittedName>
</protein>
<evidence type="ECO:0000313" key="2">
    <source>
        <dbReference type="EMBL" id="CAK9048532.1"/>
    </source>
</evidence>
<gene>
    <name evidence="2" type="ORF">CCMP2556_LOCUS24987</name>
</gene>
<sequence>MHCAIHILLLFLFVPLFGIREKGYRTDAKTFSEVASSEPCSWFSANPIHCLRSKYVFNHSPPCTYYIPGLENKLEVNESIGCFFKVKKDVVEDAHSYYLPKWDDVSTFLKSSSFLFTEPREEDTVGDTGATGAGSG</sequence>
<feature type="chain" id="PRO_5047478302" evidence="1">
    <location>
        <begin position="19"/>
        <end position="136"/>
    </location>
</feature>
<dbReference type="Proteomes" id="UP001642484">
    <property type="component" value="Unassembled WGS sequence"/>
</dbReference>
<accession>A0ABP0MCN1</accession>